<keyword evidence="5" id="KW-1185">Reference proteome</keyword>
<dbReference type="Gene3D" id="3.40.50.720">
    <property type="entry name" value="NAD(P)-binding Rossmann-like Domain"/>
    <property type="match status" value="1"/>
</dbReference>
<reference evidence="4 5" key="1">
    <citation type="journal article" date="2016" name="Mol. Biol. Evol.">
        <title>Comparative Genomics of Early-Diverging Mushroom-Forming Fungi Provides Insights into the Origins of Lignocellulose Decay Capabilities.</title>
        <authorList>
            <person name="Nagy L.G."/>
            <person name="Riley R."/>
            <person name="Tritt A."/>
            <person name="Adam C."/>
            <person name="Daum C."/>
            <person name="Floudas D."/>
            <person name="Sun H."/>
            <person name="Yadav J.S."/>
            <person name="Pangilinan J."/>
            <person name="Larsson K.H."/>
            <person name="Matsuura K."/>
            <person name="Barry K."/>
            <person name="Labutti K."/>
            <person name="Kuo R."/>
            <person name="Ohm R.A."/>
            <person name="Bhattacharya S.S."/>
            <person name="Shirouzu T."/>
            <person name="Yoshinaga Y."/>
            <person name="Martin F.M."/>
            <person name="Grigoriev I.V."/>
            <person name="Hibbett D.S."/>
        </authorList>
    </citation>
    <scope>NUCLEOTIDE SEQUENCE [LARGE SCALE GENOMIC DNA]</scope>
    <source>
        <strain evidence="4 5">L-15889</strain>
    </source>
</reference>
<organism evidence="4 5">
    <name type="scientific">Daedalea quercina L-15889</name>
    <dbReference type="NCBI Taxonomy" id="1314783"/>
    <lineage>
        <taxon>Eukaryota</taxon>
        <taxon>Fungi</taxon>
        <taxon>Dikarya</taxon>
        <taxon>Basidiomycota</taxon>
        <taxon>Agaricomycotina</taxon>
        <taxon>Agaricomycetes</taxon>
        <taxon>Polyporales</taxon>
        <taxon>Fomitopsis</taxon>
    </lineage>
</organism>
<keyword evidence="2" id="KW-0560">Oxidoreductase</keyword>
<gene>
    <name evidence="4" type="ORF">DAEQUDRAFT_748818</name>
</gene>
<protein>
    <submittedName>
        <fullName evidence="4">NAD(P)-binding protein</fullName>
    </submittedName>
</protein>
<dbReference type="PANTHER" id="PTHR47706:SF9">
    <property type="entry name" value="NMRA-LIKE DOMAIN-CONTAINING PROTEIN-RELATED"/>
    <property type="match status" value="1"/>
</dbReference>
<evidence type="ECO:0000313" key="4">
    <source>
        <dbReference type="EMBL" id="KZT73635.1"/>
    </source>
</evidence>
<feature type="domain" description="NmrA-like" evidence="3">
    <location>
        <begin position="9"/>
        <end position="234"/>
    </location>
</feature>
<sequence length="323" mass="35134">MPSSNLKPLVLVIGATGTTGRSIVHGLLESGNFNVAALTRPTPVPTPAVNALRERGVEIRVADYTSDPVPNLKEVLAGVDILISAINASALEVQKPIIAAAVEAGVRRIIPCDFGTPGARGVRVLHDSKLDIRDYVKELCSKSSTAKYTFIDVGWWMVILPPSTAARESVIGPLSHRIYGAGDKKFVVTKTENIGTYVARIIADPRTENAYVIAWDDELTLAEVHELAESASGEGEALKAKRVVISREQLEEQAGQGKAMYAQDPSDMAKMLWAGSEYMISMHLLGEDSLENAKALGALDVRELYPDIQPTRFKDFVKEYYKV</sequence>
<keyword evidence="1" id="KW-0521">NADP</keyword>
<evidence type="ECO:0000256" key="2">
    <source>
        <dbReference type="ARBA" id="ARBA00023002"/>
    </source>
</evidence>
<dbReference type="InterPro" id="IPR051609">
    <property type="entry name" value="NmrA/Isoflavone_reductase-like"/>
</dbReference>
<evidence type="ECO:0000256" key="1">
    <source>
        <dbReference type="ARBA" id="ARBA00022857"/>
    </source>
</evidence>
<evidence type="ECO:0000259" key="3">
    <source>
        <dbReference type="Pfam" id="PF05368"/>
    </source>
</evidence>
<dbReference type="OrthoDB" id="2798875at2759"/>
<accession>A0A165TLT0</accession>
<proteinExistence type="predicted"/>
<dbReference type="Gene3D" id="3.90.25.10">
    <property type="entry name" value="UDP-galactose 4-epimerase, domain 1"/>
    <property type="match status" value="1"/>
</dbReference>
<dbReference type="STRING" id="1314783.A0A165TLT0"/>
<dbReference type="EMBL" id="KV429036">
    <property type="protein sequence ID" value="KZT73635.1"/>
    <property type="molecule type" value="Genomic_DNA"/>
</dbReference>
<dbReference type="SUPFAM" id="SSF51735">
    <property type="entry name" value="NAD(P)-binding Rossmann-fold domains"/>
    <property type="match status" value="1"/>
</dbReference>
<dbReference type="Pfam" id="PF05368">
    <property type="entry name" value="NmrA"/>
    <property type="match status" value="1"/>
</dbReference>
<evidence type="ECO:0000313" key="5">
    <source>
        <dbReference type="Proteomes" id="UP000076727"/>
    </source>
</evidence>
<dbReference type="InterPro" id="IPR036291">
    <property type="entry name" value="NAD(P)-bd_dom_sf"/>
</dbReference>
<dbReference type="PANTHER" id="PTHR47706">
    <property type="entry name" value="NMRA-LIKE FAMILY PROTEIN"/>
    <property type="match status" value="1"/>
</dbReference>
<name>A0A165TLT0_9APHY</name>
<dbReference type="Proteomes" id="UP000076727">
    <property type="component" value="Unassembled WGS sequence"/>
</dbReference>
<dbReference type="GO" id="GO:0016491">
    <property type="term" value="F:oxidoreductase activity"/>
    <property type="evidence" value="ECO:0007669"/>
    <property type="project" value="UniProtKB-KW"/>
</dbReference>
<dbReference type="AlphaFoldDB" id="A0A165TLT0"/>
<dbReference type="InterPro" id="IPR008030">
    <property type="entry name" value="NmrA-like"/>
</dbReference>